<protein>
    <submittedName>
        <fullName evidence="2">Uncharacterized protein</fullName>
    </submittedName>
</protein>
<keyword evidence="3" id="KW-1185">Reference proteome</keyword>
<sequence>MSFHKEIKGNDLNFVRKALLDSQWICANLSYFTAGELKAFSLFRISLFCFYCVYIFLYQCL</sequence>
<comment type="caution">
    <text evidence="2">The sequence shown here is derived from an EMBL/GenBank/DDBJ whole genome shotgun (WGS) entry which is preliminary data.</text>
</comment>
<dbReference type="AlphaFoldDB" id="A0A9Q1HH88"/>
<keyword evidence="1" id="KW-1133">Transmembrane helix</keyword>
<organism evidence="2 3">
    <name type="scientific">Holothuria leucospilota</name>
    <name type="common">Black long sea cucumber</name>
    <name type="synonym">Mertensiothuria leucospilota</name>
    <dbReference type="NCBI Taxonomy" id="206669"/>
    <lineage>
        <taxon>Eukaryota</taxon>
        <taxon>Metazoa</taxon>
        <taxon>Echinodermata</taxon>
        <taxon>Eleutherozoa</taxon>
        <taxon>Echinozoa</taxon>
        <taxon>Holothuroidea</taxon>
        <taxon>Aspidochirotacea</taxon>
        <taxon>Aspidochirotida</taxon>
        <taxon>Holothuriidae</taxon>
        <taxon>Holothuria</taxon>
    </lineage>
</organism>
<keyword evidence="1" id="KW-0812">Transmembrane</keyword>
<proteinExistence type="predicted"/>
<gene>
    <name evidence="2" type="ORF">HOLleu_05185</name>
</gene>
<name>A0A9Q1HH88_HOLLE</name>
<dbReference type="EMBL" id="JAIZAY010000002">
    <property type="protein sequence ID" value="KAJ8046499.1"/>
    <property type="molecule type" value="Genomic_DNA"/>
</dbReference>
<evidence type="ECO:0000313" key="2">
    <source>
        <dbReference type="EMBL" id="KAJ8046499.1"/>
    </source>
</evidence>
<dbReference type="Proteomes" id="UP001152320">
    <property type="component" value="Chromosome 2"/>
</dbReference>
<evidence type="ECO:0000313" key="3">
    <source>
        <dbReference type="Proteomes" id="UP001152320"/>
    </source>
</evidence>
<evidence type="ECO:0000256" key="1">
    <source>
        <dbReference type="SAM" id="Phobius"/>
    </source>
</evidence>
<feature type="transmembrane region" description="Helical" evidence="1">
    <location>
        <begin position="39"/>
        <end position="58"/>
    </location>
</feature>
<reference evidence="2" key="1">
    <citation type="submission" date="2021-10" db="EMBL/GenBank/DDBJ databases">
        <title>Tropical sea cucumber genome reveals ecological adaptation and Cuvierian tubules defense mechanism.</title>
        <authorList>
            <person name="Chen T."/>
        </authorList>
    </citation>
    <scope>NUCLEOTIDE SEQUENCE</scope>
    <source>
        <strain evidence="2">Nanhai2018</strain>
        <tissue evidence="2">Muscle</tissue>
    </source>
</reference>
<keyword evidence="1" id="KW-0472">Membrane</keyword>
<accession>A0A9Q1HH88</accession>